<dbReference type="SUPFAM" id="SSF48452">
    <property type="entry name" value="TPR-like"/>
    <property type="match status" value="2"/>
</dbReference>
<keyword evidence="8" id="KW-0812">Transmembrane</keyword>
<keyword evidence="3" id="KW-0597">Phosphoprotein</keyword>
<dbReference type="Gene3D" id="3.30.565.10">
    <property type="entry name" value="Histidine kinase-like ATPase, C-terminal domain"/>
    <property type="match status" value="1"/>
</dbReference>
<dbReference type="Proteomes" id="UP001302349">
    <property type="component" value="Chromosome"/>
</dbReference>
<evidence type="ECO:0000313" key="10">
    <source>
        <dbReference type="EMBL" id="WOK08193.1"/>
    </source>
</evidence>
<feature type="transmembrane region" description="Helical" evidence="8">
    <location>
        <begin position="461"/>
        <end position="479"/>
    </location>
</feature>
<dbReference type="PROSITE" id="PS50005">
    <property type="entry name" value="TPR"/>
    <property type="match status" value="1"/>
</dbReference>
<dbReference type="Pfam" id="PF13424">
    <property type="entry name" value="TPR_12"/>
    <property type="match status" value="1"/>
</dbReference>
<accession>A0ABZ0IT18</accession>
<dbReference type="SMART" id="SM00028">
    <property type="entry name" value="TPR"/>
    <property type="match status" value="6"/>
</dbReference>
<dbReference type="EC" id="2.7.13.3" evidence="2"/>
<dbReference type="PANTHER" id="PTHR43711:SF31">
    <property type="entry name" value="HISTIDINE KINASE"/>
    <property type="match status" value="1"/>
</dbReference>
<feature type="domain" description="Histidine kinase" evidence="9">
    <location>
        <begin position="525"/>
        <end position="739"/>
    </location>
</feature>
<dbReference type="SMART" id="SM00388">
    <property type="entry name" value="HisKA"/>
    <property type="match status" value="1"/>
</dbReference>
<keyword evidence="4" id="KW-0808">Transferase</keyword>
<dbReference type="SMART" id="SM00387">
    <property type="entry name" value="HATPase_c"/>
    <property type="match status" value="1"/>
</dbReference>
<dbReference type="InterPro" id="IPR050736">
    <property type="entry name" value="Sensor_HK_Regulatory"/>
</dbReference>
<dbReference type="InterPro" id="IPR004358">
    <property type="entry name" value="Sig_transdc_His_kin-like_C"/>
</dbReference>
<keyword evidence="8" id="KW-0472">Membrane</keyword>
<dbReference type="SUPFAM" id="SSF55874">
    <property type="entry name" value="ATPase domain of HSP90 chaperone/DNA topoisomerase II/histidine kinase"/>
    <property type="match status" value="1"/>
</dbReference>
<dbReference type="InterPro" id="IPR003661">
    <property type="entry name" value="HisK_dim/P_dom"/>
</dbReference>
<evidence type="ECO:0000256" key="8">
    <source>
        <dbReference type="SAM" id="Phobius"/>
    </source>
</evidence>
<keyword evidence="5" id="KW-0418">Kinase</keyword>
<dbReference type="PROSITE" id="PS50109">
    <property type="entry name" value="HIS_KIN"/>
    <property type="match status" value="1"/>
</dbReference>
<evidence type="ECO:0000313" key="11">
    <source>
        <dbReference type="Proteomes" id="UP001302349"/>
    </source>
</evidence>
<proteinExistence type="predicted"/>
<dbReference type="InterPro" id="IPR011990">
    <property type="entry name" value="TPR-like_helical_dom_sf"/>
</dbReference>
<dbReference type="Pfam" id="PF02518">
    <property type="entry name" value="HATPase_c"/>
    <property type="match status" value="1"/>
</dbReference>
<gene>
    <name evidence="10" type="ORF">RT717_06035</name>
</gene>
<dbReference type="CDD" id="cd00082">
    <property type="entry name" value="HisKA"/>
    <property type="match status" value="1"/>
</dbReference>
<keyword evidence="11" id="KW-1185">Reference proteome</keyword>
<dbReference type="PRINTS" id="PR00344">
    <property type="entry name" value="BCTRLSENSOR"/>
</dbReference>
<evidence type="ECO:0000256" key="5">
    <source>
        <dbReference type="ARBA" id="ARBA00022777"/>
    </source>
</evidence>
<evidence type="ECO:0000256" key="6">
    <source>
        <dbReference type="ARBA" id="ARBA00023012"/>
    </source>
</evidence>
<dbReference type="InterPro" id="IPR036097">
    <property type="entry name" value="HisK_dim/P_sf"/>
</dbReference>
<dbReference type="InterPro" id="IPR005467">
    <property type="entry name" value="His_kinase_dom"/>
</dbReference>
<organism evidence="10 11">
    <name type="scientific">Imperialibacter roseus</name>
    <dbReference type="NCBI Taxonomy" id="1324217"/>
    <lineage>
        <taxon>Bacteria</taxon>
        <taxon>Pseudomonadati</taxon>
        <taxon>Bacteroidota</taxon>
        <taxon>Cytophagia</taxon>
        <taxon>Cytophagales</taxon>
        <taxon>Flammeovirgaceae</taxon>
        <taxon>Imperialibacter</taxon>
    </lineage>
</organism>
<dbReference type="Gene3D" id="1.25.40.10">
    <property type="entry name" value="Tetratricopeptide repeat domain"/>
    <property type="match status" value="3"/>
</dbReference>
<feature type="repeat" description="TPR" evidence="7">
    <location>
        <begin position="222"/>
        <end position="255"/>
    </location>
</feature>
<name>A0ABZ0IT18_9BACT</name>
<keyword evidence="6" id="KW-0902">Two-component regulatory system</keyword>
<evidence type="ECO:0000256" key="1">
    <source>
        <dbReference type="ARBA" id="ARBA00000085"/>
    </source>
</evidence>
<dbReference type="SUPFAM" id="SSF47384">
    <property type="entry name" value="Homodimeric domain of signal transducing histidine kinase"/>
    <property type="match status" value="1"/>
</dbReference>
<dbReference type="EMBL" id="CP136051">
    <property type="protein sequence ID" value="WOK08193.1"/>
    <property type="molecule type" value="Genomic_DNA"/>
</dbReference>
<reference evidence="10 11" key="1">
    <citation type="journal article" date="2023" name="Microbiol. Resour. Announc.">
        <title>Complete Genome Sequence of Imperialibacter roseus strain P4T.</title>
        <authorList>
            <person name="Tizabi D.R."/>
            <person name="Bachvaroff T."/>
            <person name="Hill R.T."/>
        </authorList>
    </citation>
    <scope>NUCLEOTIDE SEQUENCE [LARGE SCALE GENOMIC DNA]</scope>
    <source>
        <strain evidence="10 11">P4T</strain>
    </source>
</reference>
<keyword evidence="8" id="KW-1133">Transmembrane helix</keyword>
<comment type="catalytic activity">
    <reaction evidence="1">
        <text>ATP + protein L-histidine = ADP + protein N-phospho-L-histidine.</text>
        <dbReference type="EC" id="2.7.13.3"/>
    </reaction>
</comment>
<dbReference type="PANTHER" id="PTHR43711">
    <property type="entry name" value="TWO-COMPONENT HISTIDINE KINASE"/>
    <property type="match status" value="1"/>
</dbReference>
<protein>
    <recommendedName>
        <fullName evidence="2">histidine kinase</fullName>
        <ecNumber evidence="2">2.7.13.3</ecNumber>
    </recommendedName>
</protein>
<dbReference type="Gene3D" id="1.10.287.130">
    <property type="match status" value="1"/>
</dbReference>
<dbReference type="InterPro" id="IPR003594">
    <property type="entry name" value="HATPase_dom"/>
</dbReference>
<dbReference type="RefSeq" id="WP_317490837.1">
    <property type="nucleotide sequence ID" value="NZ_CP136051.1"/>
</dbReference>
<dbReference type="CDD" id="cd00075">
    <property type="entry name" value="HATPase"/>
    <property type="match status" value="1"/>
</dbReference>
<keyword evidence="7" id="KW-0802">TPR repeat</keyword>
<dbReference type="InterPro" id="IPR036890">
    <property type="entry name" value="HATPase_C_sf"/>
</dbReference>
<sequence>MEKLVWSVIFIFCVLFSFKTEAQIASIDSLEVELKLAKEDTARLRIYVDLIELYDKLSPSEKAMQRVLEGLDLAKRTGNEFAQAKLMQFRGQIYNELYRSDYDGALSFLAQSIQLHRKLSKANPGNFAQQREIVSVLNSTGYIYWQWGKLVTSLFYYDSTIRLGNKLRLIDSTDFRTNRLLGIALNSKGAVLWGLGNYSEAIESYIEASAYFEQLGMTKFLSLAMSNIGLIYESWGQKEDALFYFKRAVSLAREAEDQSATGYALNNMGSFMRSAAQYDSALYYFQLSLEEYAEDNIGGIWLNLNGFGKTYAKMKAYDKSLDYFFKALLLAEETNSDYRRALAKESISATMADKGDYKNALQYANESNAIAEKYGYKEIIKDNYLNISRMYSLQNNYQKAYETYQRYSEVKDSLFSDEKFRQITFMKEQFEAEKKESENELLRRDSLLRDQDLQRARLEQYGLIILLIAMLTFGGYFVVTNRKIKGINKVLTGKNLEITRQKEELALQAEALRKSNEIKNLMFSIVSHDLRGPIVNLGGLVGLISNESISKEEFQKLLPTVLTNIGSLTALTDNLLYWARSQMEGIKAVPQKFDIKEHLGPKMQLYERAALEKGIICIDNLEPATMVYADPYMVELVVRNLISNAIKFCNAGDTITTSSKEANGFVEVTVEDTGQGIPPEYMERIFNDIQFTTLGTKNEKGVGLGLMMSKHFVEVIGGRIWVESIFKKGSSFHFTIPVS</sequence>
<dbReference type="InterPro" id="IPR019734">
    <property type="entry name" value="TPR_rpt"/>
</dbReference>
<evidence type="ECO:0000256" key="2">
    <source>
        <dbReference type="ARBA" id="ARBA00012438"/>
    </source>
</evidence>
<evidence type="ECO:0000259" key="9">
    <source>
        <dbReference type="PROSITE" id="PS50109"/>
    </source>
</evidence>
<evidence type="ECO:0000256" key="4">
    <source>
        <dbReference type="ARBA" id="ARBA00022679"/>
    </source>
</evidence>
<evidence type="ECO:0000256" key="7">
    <source>
        <dbReference type="PROSITE-ProRule" id="PRU00339"/>
    </source>
</evidence>
<evidence type="ECO:0000256" key="3">
    <source>
        <dbReference type="ARBA" id="ARBA00022553"/>
    </source>
</evidence>